<evidence type="ECO:0000313" key="2">
    <source>
        <dbReference type="EMBL" id="KAG3211292.1"/>
    </source>
</evidence>
<accession>A0A8T1HIY8</accession>
<protein>
    <submittedName>
        <fullName evidence="2">Uncharacterized protein</fullName>
    </submittedName>
</protein>
<dbReference type="Proteomes" id="UP000736787">
    <property type="component" value="Unassembled WGS sequence"/>
</dbReference>
<dbReference type="EMBL" id="RCMV01000973">
    <property type="protein sequence ID" value="KAG3211292.1"/>
    <property type="molecule type" value="Genomic_DNA"/>
</dbReference>
<dbReference type="AlphaFoldDB" id="A0A8T1HIY8"/>
<gene>
    <name evidence="1" type="ORF">PC117_g20445</name>
    <name evidence="2" type="ORF">PC129_g17731</name>
</gene>
<sequence length="31" mass="3281">MVVGFSDLLGTWQIENRGSVSLECGHSSGIT</sequence>
<organism evidence="2 3">
    <name type="scientific">Phytophthora cactorum</name>
    <dbReference type="NCBI Taxonomy" id="29920"/>
    <lineage>
        <taxon>Eukaryota</taxon>
        <taxon>Sar</taxon>
        <taxon>Stramenopiles</taxon>
        <taxon>Oomycota</taxon>
        <taxon>Peronosporomycetes</taxon>
        <taxon>Peronosporales</taxon>
        <taxon>Peronosporaceae</taxon>
        <taxon>Phytophthora</taxon>
    </lineage>
</organism>
<evidence type="ECO:0000313" key="1">
    <source>
        <dbReference type="EMBL" id="KAG2906615.1"/>
    </source>
</evidence>
<comment type="caution">
    <text evidence="2">The sequence shown here is derived from an EMBL/GenBank/DDBJ whole genome shotgun (WGS) entry which is preliminary data.</text>
</comment>
<dbReference type="Proteomes" id="UP000760860">
    <property type="component" value="Unassembled WGS sequence"/>
</dbReference>
<reference evidence="2" key="1">
    <citation type="submission" date="2018-05" db="EMBL/GenBank/DDBJ databases">
        <title>Effector identification in a new, highly contiguous assembly of the strawberry crown rot pathogen Phytophthora cactorum.</title>
        <authorList>
            <person name="Armitage A.D."/>
            <person name="Nellist C.F."/>
            <person name="Bates H."/>
            <person name="Vickerstaff R.J."/>
            <person name="Harrison R.J."/>
        </authorList>
    </citation>
    <scope>NUCLEOTIDE SEQUENCE</scope>
    <source>
        <strain evidence="1">4040</strain>
        <strain evidence="2">P421</strain>
    </source>
</reference>
<name>A0A8T1HIY8_9STRA</name>
<dbReference type="EMBL" id="RCMK01000952">
    <property type="protein sequence ID" value="KAG2906615.1"/>
    <property type="molecule type" value="Genomic_DNA"/>
</dbReference>
<evidence type="ECO:0000313" key="3">
    <source>
        <dbReference type="Proteomes" id="UP000760860"/>
    </source>
</evidence>
<proteinExistence type="predicted"/>